<evidence type="ECO:0000256" key="4">
    <source>
        <dbReference type="ARBA" id="ARBA00022989"/>
    </source>
</evidence>
<dbReference type="Pfam" id="PF04479">
    <property type="entry name" value="RTA1"/>
    <property type="match status" value="1"/>
</dbReference>
<protein>
    <submittedName>
        <fullName evidence="7">RTA1-domain-containing protein</fullName>
    </submittedName>
</protein>
<evidence type="ECO:0000256" key="2">
    <source>
        <dbReference type="ARBA" id="ARBA00009969"/>
    </source>
</evidence>
<evidence type="ECO:0000256" key="5">
    <source>
        <dbReference type="ARBA" id="ARBA00023136"/>
    </source>
</evidence>
<feature type="transmembrane region" description="Helical" evidence="6">
    <location>
        <begin position="29"/>
        <end position="47"/>
    </location>
</feature>
<dbReference type="InterPro" id="IPR007568">
    <property type="entry name" value="RTA1"/>
</dbReference>
<feature type="transmembrane region" description="Helical" evidence="6">
    <location>
        <begin position="133"/>
        <end position="159"/>
    </location>
</feature>
<comment type="similarity">
    <text evidence="2">Belongs to the lipid-translocating exporter (LTE) (TC 9.A.26.1) family.</text>
</comment>
<name>A0A1E3PEC7_9ASCO</name>
<gene>
    <name evidence="7" type="ORF">NADFUDRAFT_53430</name>
</gene>
<dbReference type="Proteomes" id="UP000095009">
    <property type="component" value="Unassembled WGS sequence"/>
</dbReference>
<organism evidence="7 8">
    <name type="scientific">Nadsonia fulvescens var. elongata DSM 6958</name>
    <dbReference type="NCBI Taxonomy" id="857566"/>
    <lineage>
        <taxon>Eukaryota</taxon>
        <taxon>Fungi</taxon>
        <taxon>Dikarya</taxon>
        <taxon>Ascomycota</taxon>
        <taxon>Saccharomycotina</taxon>
        <taxon>Dipodascomycetes</taxon>
        <taxon>Dipodascales</taxon>
        <taxon>Dipodascales incertae sedis</taxon>
        <taxon>Nadsonia</taxon>
    </lineage>
</organism>
<reference evidence="7 8" key="1">
    <citation type="journal article" date="2016" name="Proc. Natl. Acad. Sci. U.S.A.">
        <title>Comparative genomics of biotechnologically important yeasts.</title>
        <authorList>
            <person name="Riley R."/>
            <person name="Haridas S."/>
            <person name="Wolfe K.H."/>
            <person name="Lopes M.R."/>
            <person name="Hittinger C.T."/>
            <person name="Goeker M."/>
            <person name="Salamov A.A."/>
            <person name="Wisecaver J.H."/>
            <person name="Long T.M."/>
            <person name="Calvey C.H."/>
            <person name="Aerts A.L."/>
            <person name="Barry K.W."/>
            <person name="Choi C."/>
            <person name="Clum A."/>
            <person name="Coughlan A.Y."/>
            <person name="Deshpande S."/>
            <person name="Douglass A.P."/>
            <person name="Hanson S.J."/>
            <person name="Klenk H.-P."/>
            <person name="LaButti K.M."/>
            <person name="Lapidus A."/>
            <person name="Lindquist E.A."/>
            <person name="Lipzen A.M."/>
            <person name="Meier-Kolthoff J.P."/>
            <person name="Ohm R.A."/>
            <person name="Otillar R.P."/>
            <person name="Pangilinan J.L."/>
            <person name="Peng Y."/>
            <person name="Rokas A."/>
            <person name="Rosa C.A."/>
            <person name="Scheuner C."/>
            <person name="Sibirny A.A."/>
            <person name="Slot J.C."/>
            <person name="Stielow J.B."/>
            <person name="Sun H."/>
            <person name="Kurtzman C.P."/>
            <person name="Blackwell M."/>
            <person name="Grigoriev I.V."/>
            <person name="Jeffries T.W."/>
        </authorList>
    </citation>
    <scope>NUCLEOTIDE SEQUENCE [LARGE SCALE GENOMIC DNA]</scope>
    <source>
        <strain evidence="7 8">DSM 6958</strain>
    </source>
</reference>
<feature type="transmembrane region" description="Helical" evidence="6">
    <location>
        <begin position="208"/>
        <end position="229"/>
    </location>
</feature>
<keyword evidence="8" id="KW-1185">Reference proteome</keyword>
<evidence type="ECO:0000256" key="1">
    <source>
        <dbReference type="ARBA" id="ARBA00004141"/>
    </source>
</evidence>
<proteinExistence type="inferred from homology"/>
<dbReference type="GO" id="GO:0016020">
    <property type="term" value="C:membrane"/>
    <property type="evidence" value="ECO:0007669"/>
    <property type="project" value="UniProtKB-SubCell"/>
</dbReference>
<dbReference type="OrthoDB" id="3358017at2759"/>
<feature type="transmembrane region" description="Helical" evidence="6">
    <location>
        <begin position="91"/>
        <end position="112"/>
    </location>
</feature>
<evidence type="ECO:0000256" key="3">
    <source>
        <dbReference type="ARBA" id="ARBA00022692"/>
    </source>
</evidence>
<evidence type="ECO:0000313" key="8">
    <source>
        <dbReference type="Proteomes" id="UP000095009"/>
    </source>
</evidence>
<dbReference type="EMBL" id="KV454414">
    <property type="protein sequence ID" value="ODQ63776.1"/>
    <property type="molecule type" value="Genomic_DNA"/>
</dbReference>
<feature type="transmembrane region" description="Helical" evidence="6">
    <location>
        <begin position="171"/>
        <end position="196"/>
    </location>
</feature>
<keyword evidence="5 6" id="KW-0472">Membrane</keyword>
<evidence type="ECO:0000313" key="7">
    <source>
        <dbReference type="EMBL" id="ODQ63776.1"/>
    </source>
</evidence>
<dbReference type="PANTHER" id="PTHR31465">
    <property type="entry name" value="PROTEIN RTA1-RELATED"/>
    <property type="match status" value="1"/>
</dbReference>
<comment type="subcellular location">
    <subcellularLocation>
        <location evidence="1">Membrane</location>
        <topology evidence="1">Multi-pass membrane protein</topology>
    </subcellularLocation>
</comment>
<keyword evidence="4 6" id="KW-1133">Transmembrane helix</keyword>
<feature type="transmembrane region" description="Helical" evidence="6">
    <location>
        <begin position="59"/>
        <end position="79"/>
    </location>
</feature>
<sequence length="294" mass="33224">MIDLIARTSTNDNPLSDLNNSFGFYPAKAPAVLFTILFAFQLIVIVYHHVRHRVWWSHSLTLGVAFETLGFATRSWLTWNPNSGDTNAGSALFKCQYACILIGPIFHAAFIYTVFGRLSRETPRHFTLILPKIVAPCFFVSDILSFLIQVAGAGVLLSADTHTLVETGDKIIQAGLGVNLASFVLFLVFCSYFTYCARQFVLSKSFPWSRYCVLPLWFSAVAILVRQIYRVIEFSNGFYGFVAIHEVYFYVFDTLPIFLAGLVWCVFFPEKFIFPGYFLGSVPSDEETELKQSI</sequence>
<feature type="transmembrane region" description="Helical" evidence="6">
    <location>
        <begin position="249"/>
        <end position="268"/>
    </location>
</feature>
<dbReference type="PANTHER" id="PTHR31465:SF1">
    <property type="entry name" value="PROTEIN RTA1-RELATED"/>
    <property type="match status" value="1"/>
</dbReference>
<evidence type="ECO:0000256" key="6">
    <source>
        <dbReference type="SAM" id="Phobius"/>
    </source>
</evidence>
<accession>A0A1E3PEC7</accession>
<dbReference type="AlphaFoldDB" id="A0A1E3PEC7"/>
<keyword evidence="3 6" id="KW-0812">Transmembrane</keyword>